<organism evidence="5">
    <name type="scientific">mine drainage metagenome</name>
    <dbReference type="NCBI Taxonomy" id="410659"/>
    <lineage>
        <taxon>unclassified sequences</taxon>
        <taxon>metagenomes</taxon>
        <taxon>ecological metagenomes</taxon>
    </lineage>
</organism>
<sequence>MSLFRQLLLAIALSTLLAFLGTAAISLLSSRHYLEQQLQLKNEDNASALALLMTQQKKDPVSMELYVTSLFDNGHYELIEVRDPKNAVVVQRTAPEDNGDVPVWFTRLLPINPTPGQAQISDGWRQFGTITLRSQSRFAYKELWRGASEMAGWLLLGGIISGWMGSMVLNRLRRPLEKVVDQARAICDRRFATIDEPRVPELKQLAIAMNTMVGRLKSMFDEEAARLEAVRREANYDLASGAPNRTFFFSQMSDLLKSEDHAQTGSIILVRIIDLGTLNRVLGRIDADRFLKNFFKTLQENAKPYADHLIGRLNGSDFAIALPGLDDAEMVSSTILQQLDEISAHFSEGKPVVRIGFGVYEQGMEPGPILGMVDSALPEAEASGDNKPRRAQISGNPQRPGSAGQWAEQLGSAIENGWLRLVGLPVIGFGATKLLHQETPLRMRFAEDGEWMTAGHFLPMATRLQKTAELDLAATRLALVQLAAQPDGPDLAVNLSGDSIYSESFRGQMRKLLKEHASLCSRLWLEVSEASAFAHLDAFRLFRQDLMDSECRIGIEHFGREFSRIGVLHDLGLHYLKVDGSFINDIDTQSGNQAFLEGLCQIAHNIGLLVIAEGVKRPEELALLPQLGFDGATGPAIPRD</sequence>
<feature type="domain" description="GGDEF" evidence="4">
    <location>
        <begin position="263"/>
        <end position="393"/>
    </location>
</feature>
<dbReference type="PROSITE" id="PS50887">
    <property type="entry name" value="GGDEF"/>
    <property type="match status" value="1"/>
</dbReference>
<name>A0A1J5QR41_9ZZZZ</name>
<dbReference type="Pfam" id="PF00990">
    <property type="entry name" value="GGDEF"/>
    <property type="match status" value="1"/>
</dbReference>
<proteinExistence type="predicted"/>
<feature type="region of interest" description="Disordered" evidence="1">
    <location>
        <begin position="380"/>
        <end position="406"/>
    </location>
</feature>
<dbReference type="SMART" id="SM00304">
    <property type="entry name" value="HAMP"/>
    <property type="match status" value="1"/>
</dbReference>
<dbReference type="InterPro" id="IPR029787">
    <property type="entry name" value="Nucleotide_cyclase"/>
</dbReference>
<dbReference type="Gene3D" id="6.20.270.20">
    <property type="entry name" value="LapD/MoxY periplasmic domain"/>
    <property type="match status" value="1"/>
</dbReference>
<dbReference type="InterPro" id="IPR000160">
    <property type="entry name" value="GGDEF_dom"/>
</dbReference>
<dbReference type="SMART" id="SM00267">
    <property type="entry name" value="GGDEF"/>
    <property type="match status" value="1"/>
</dbReference>
<dbReference type="SUPFAM" id="SSF141868">
    <property type="entry name" value="EAL domain-like"/>
    <property type="match status" value="1"/>
</dbReference>
<dbReference type="InterPro" id="IPR043128">
    <property type="entry name" value="Rev_trsase/Diguanyl_cyclase"/>
</dbReference>
<dbReference type="InterPro" id="IPR032244">
    <property type="entry name" value="LapD_MoxY_N"/>
</dbReference>
<gene>
    <name evidence="5" type="primary">cph2_64</name>
    <name evidence="5" type="ORF">GALL_358530</name>
</gene>
<dbReference type="GO" id="GO:0016020">
    <property type="term" value="C:membrane"/>
    <property type="evidence" value="ECO:0007669"/>
    <property type="project" value="InterPro"/>
</dbReference>
<dbReference type="InterPro" id="IPR003660">
    <property type="entry name" value="HAMP_dom"/>
</dbReference>
<dbReference type="AlphaFoldDB" id="A0A1J5QR41"/>
<dbReference type="SMART" id="SM00052">
    <property type="entry name" value="EAL"/>
    <property type="match status" value="1"/>
</dbReference>
<evidence type="ECO:0000256" key="1">
    <source>
        <dbReference type="SAM" id="MobiDB-lite"/>
    </source>
</evidence>
<dbReference type="EMBL" id="MLJW01000813">
    <property type="protein sequence ID" value="OIQ82359.1"/>
    <property type="molecule type" value="Genomic_DNA"/>
</dbReference>
<evidence type="ECO:0000259" key="3">
    <source>
        <dbReference type="PROSITE" id="PS50885"/>
    </source>
</evidence>
<dbReference type="Pfam" id="PF16448">
    <property type="entry name" value="LapD_MoxY_N"/>
    <property type="match status" value="1"/>
</dbReference>
<evidence type="ECO:0000259" key="2">
    <source>
        <dbReference type="PROSITE" id="PS50883"/>
    </source>
</evidence>
<dbReference type="InterPro" id="IPR001633">
    <property type="entry name" value="EAL_dom"/>
</dbReference>
<feature type="domain" description="EAL" evidence="2">
    <location>
        <begin position="403"/>
        <end position="640"/>
    </location>
</feature>
<dbReference type="CDD" id="cd06225">
    <property type="entry name" value="HAMP"/>
    <property type="match status" value="1"/>
</dbReference>
<dbReference type="PROSITE" id="PS50885">
    <property type="entry name" value="HAMP"/>
    <property type="match status" value="1"/>
</dbReference>
<evidence type="ECO:0000259" key="4">
    <source>
        <dbReference type="PROSITE" id="PS50887"/>
    </source>
</evidence>
<feature type="domain" description="HAMP" evidence="3">
    <location>
        <begin position="170"/>
        <end position="221"/>
    </location>
</feature>
<dbReference type="PROSITE" id="PS50883">
    <property type="entry name" value="EAL"/>
    <property type="match status" value="1"/>
</dbReference>
<dbReference type="InterPro" id="IPR042461">
    <property type="entry name" value="LapD_MoxY_peri_C"/>
</dbReference>
<dbReference type="CDD" id="cd01948">
    <property type="entry name" value="EAL"/>
    <property type="match status" value="1"/>
</dbReference>
<accession>A0A1J5QR41</accession>
<dbReference type="Gene3D" id="3.30.70.270">
    <property type="match status" value="1"/>
</dbReference>
<protein>
    <submittedName>
        <fullName evidence="5">Phytochrome-like protein cph2</fullName>
    </submittedName>
</protein>
<dbReference type="SUPFAM" id="SSF55073">
    <property type="entry name" value="Nucleotide cyclase"/>
    <property type="match status" value="1"/>
</dbReference>
<comment type="caution">
    <text evidence="5">The sequence shown here is derived from an EMBL/GenBank/DDBJ whole genome shotgun (WGS) entry which is preliminary data.</text>
</comment>
<dbReference type="Gene3D" id="3.30.110.200">
    <property type="match status" value="1"/>
</dbReference>
<dbReference type="InterPro" id="IPR050706">
    <property type="entry name" value="Cyclic-di-GMP_PDE-like"/>
</dbReference>
<dbReference type="PANTHER" id="PTHR33121:SF79">
    <property type="entry name" value="CYCLIC DI-GMP PHOSPHODIESTERASE PDED-RELATED"/>
    <property type="match status" value="1"/>
</dbReference>
<dbReference type="GO" id="GO:0071111">
    <property type="term" value="F:cyclic-guanylate-specific phosphodiesterase activity"/>
    <property type="evidence" value="ECO:0007669"/>
    <property type="project" value="InterPro"/>
</dbReference>
<dbReference type="Gene3D" id="3.20.20.450">
    <property type="entry name" value="EAL domain"/>
    <property type="match status" value="1"/>
</dbReference>
<dbReference type="GO" id="GO:0007165">
    <property type="term" value="P:signal transduction"/>
    <property type="evidence" value="ECO:0007669"/>
    <property type="project" value="InterPro"/>
</dbReference>
<dbReference type="PANTHER" id="PTHR33121">
    <property type="entry name" value="CYCLIC DI-GMP PHOSPHODIESTERASE PDEF"/>
    <property type="match status" value="1"/>
</dbReference>
<dbReference type="Pfam" id="PF00563">
    <property type="entry name" value="EAL"/>
    <property type="match status" value="1"/>
</dbReference>
<dbReference type="InterPro" id="IPR035919">
    <property type="entry name" value="EAL_sf"/>
</dbReference>
<reference evidence="5" key="1">
    <citation type="submission" date="2016-10" db="EMBL/GenBank/DDBJ databases">
        <title>Sequence of Gallionella enrichment culture.</title>
        <authorList>
            <person name="Poehlein A."/>
            <person name="Muehling M."/>
            <person name="Daniel R."/>
        </authorList>
    </citation>
    <scope>NUCLEOTIDE SEQUENCE</scope>
</reference>
<evidence type="ECO:0000313" key="5">
    <source>
        <dbReference type="EMBL" id="OIQ82359.1"/>
    </source>
</evidence>